<sequence length="170" mass="18984">MGVSKICRIIFRITLLVMTISLTLTGIFGGLSAVAVFSDFSENIEIPSGPITAQLNFYQPMYLSIPFNITNAGYFPLDELRIGISINMTYNVSLSHIIMYNEEVYPEIGPGVEFEGNFTATDEDFSFPSGDIDIFHPPTFTMDLNISAYYTYRLLFFSVELKNIPLTLGG</sequence>
<reference evidence="2" key="1">
    <citation type="journal article" date="2014" name="Front. Microbiol.">
        <title>High frequency of phylogenetically diverse reductive dehalogenase-homologous genes in deep subseafloor sedimentary metagenomes.</title>
        <authorList>
            <person name="Kawai M."/>
            <person name="Futagami T."/>
            <person name="Toyoda A."/>
            <person name="Takaki Y."/>
            <person name="Nishi S."/>
            <person name="Hori S."/>
            <person name="Arai W."/>
            <person name="Tsubouchi T."/>
            <person name="Morono Y."/>
            <person name="Uchiyama I."/>
            <person name="Ito T."/>
            <person name="Fujiyama A."/>
            <person name="Inagaki F."/>
            <person name="Takami H."/>
        </authorList>
    </citation>
    <scope>NUCLEOTIDE SEQUENCE</scope>
    <source>
        <strain evidence="2">Expedition CK06-06</strain>
    </source>
</reference>
<name>X1EJM0_9ZZZZ</name>
<keyword evidence="1" id="KW-0812">Transmembrane</keyword>
<dbReference type="AlphaFoldDB" id="X1EJM0"/>
<keyword evidence="1" id="KW-0472">Membrane</keyword>
<gene>
    <name evidence="2" type="ORF">S03H2_23902</name>
</gene>
<evidence type="ECO:0008006" key="3">
    <source>
        <dbReference type="Google" id="ProtNLM"/>
    </source>
</evidence>
<proteinExistence type="predicted"/>
<feature type="transmembrane region" description="Helical" evidence="1">
    <location>
        <begin position="9"/>
        <end position="37"/>
    </location>
</feature>
<feature type="non-terminal residue" evidence="2">
    <location>
        <position position="170"/>
    </location>
</feature>
<comment type="caution">
    <text evidence="2">The sequence shown here is derived from an EMBL/GenBank/DDBJ whole genome shotgun (WGS) entry which is preliminary data.</text>
</comment>
<organism evidence="2">
    <name type="scientific">marine sediment metagenome</name>
    <dbReference type="NCBI Taxonomy" id="412755"/>
    <lineage>
        <taxon>unclassified sequences</taxon>
        <taxon>metagenomes</taxon>
        <taxon>ecological metagenomes</taxon>
    </lineage>
</organism>
<protein>
    <recommendedName>
        <fullName evidence="3">Late embryogenesis abundant protein LEA-2 subgroup domain-containing protein</fullName>
    </recommendedName>
</protein>
<dbReference type="EMBL" id="BARU01013148">
    <property type="protein sequence ID" value="GAH33496.1"/>
    <property type="molecule type" value="Genomic_DNA"/>
</dbReference>
<keyword evidence="1" id="KW-1133">Transmembrane helix</keyword>
<evidence type="ECO:0000313" key="2">
    <source>
        <dbReference type="EMBL" id="GAH33496.1"/>
    </source>
</evidence>
<evidence type="ECO:0000256" key="1">
    <source>
        <dbReference type="SAM" id="Phobius"/>
    </source>
</evidence>
<accession>X1EJM0</accession>